<evidence type="ECO:0000256" key="4">
    <source>
        <dbReference type="ARBA" id="ARBA00022679"/>
    </source>
</evidence>
<organism evidence="14 15">
    <name type="scientific">Oleispira antarctica RB-8</name>
    <dbReference type="NCBI Taxonomy" id="698738"/>
    <lineage>
        <taxon>Bacteria</taxon>
        <taxon>Pseudomonadati</taxon>
        <taxon>Pseudomonadota</taxon>
        <taxon>Gammaproteobacteria</taxon>
        <taxon>Oceanospirillales</taxon>
        <taxon>Oceanospirillaceae</taxon>
        <taxon>Oleispira</taxon>
    </lineage>
</organism>
<sequence>MSHKNTAPAQFITFEGGEGVGKSTNIEFCRRLLEQQGIDVIVTREPGGTEIAEIIRDELLKKPHNERMSDVAELLLVFAARAQHIEALVKPALERGCWVLCDRFTDSTIAYQGYGRGLKLETINQLKTIAQLGIEPDKTFLLDAPIDVGMGRAKARGPADRFEIEQLDFFSRVREGFLAIAKNSPQRVCVINAAQELSQVQIDLKSAIEQRVLEIQTVEIHAIDTQKLDAQKRKSEQQ</sequence>
<dbReference type="KEGG" id="oai:OLEAN_C19970"/>
<dbReference type="NCBIfam" id="TIGR00041">
    <property type="entry name" value="DTMP_kinase"/>
    <property type="match status" value="1"/>
</dbReference>
<reference evidence="14 15" key="1">
    <citation type="journal article" date="2013" name="Nat. Commun.">
        <title>Genome sequence and functional genomic analysis of the oil-degrading bacterium Oleispira antarctica.</title>
        <authorList>
            <person name="Kube M."/>
            <person name="Chernikova T.N."/>
            <person name="Al-Ramahi Y."/>
            <person name="Beloqui A."/>
            <person name="Lopez-Cortez N."/>
            <person name="Guazzaroni M.E."/>
            <person name="Heipieper H.J."/>
            <person name="Klages S."/>
            <person name="Kotsyurbenko O.R."/>
            <person name="Langer I."/>
            <person name="Nechitaylo T.Y."/>
            <person name="Lunsdorf H."/>
            <person name="Fernandez M."/>
            <person name="Juarez S."/>
            <person name="Ciordia S."/>
            <person name="Singer A."/>
            <person name="Kagan O."/>
            <person name="Egorova O."/>
            <person name="Petit P.A."/>
            <person name="Stogios P."/>
            <person name="Kim Y."/>
            <person name="Tchigvintsev A."/>
            <person name="Flick R."/>
            <person name="Denaro R."/>
            <person name="Genovese M."/>
            <person name="Albar J.P."/>
            <person name="Reva O.N."/>
            <person name="Martinez-Gomariz M."/>
            <person name="Tran H."/>
            <person name="Ferrer M."/>
            <person name="Savchenko A."/>
            <person name="Yakunin A.F."/>
            <person name="Yakimov M.M."/>
            <person name="Golyshina O.V."/>
            <person name="Reinhardt R."/>
            <person name="Golyshin P.N."/>
        </authorList>
    </citation>
    <scope>NUCLEOTIDE SEQUENCE [LARGE SCALE GENOMIC DNA]</scope>
</reference>
<dbReference type="HAMAP" id="MF_00165">
    <property type="entry name" value="Thymidylate_kinase"/>
    <property type="match status" value="1"/>
</dbReference>
<proteinExistence type="inferred from homology"/>
<keyword evidence="4 12" id="KW-0808">Transferase</keyword>
<evidence type="ECO:0000256" key="7">
    <source>
        <dbReference type="ARBA" id="ARBA00022777"/>
    </source>
</evidence>
<dbReference type="EMBL" id="FO203512">
    <property type="protein sequence ID" value="CCK76173.1"/>
    <property type="molecule type" value="Genomic_DNA"/>
</dbReference>
<dbReference type="Gene3D" id="3.40.50.300">
    <property type="entry name" value="P-loop containing nucleotide triphosphate hydrolases"/>
    <property type="match status" value="1"/>
</dbReference>
<dbReference type="HOGENOM" id="CLU_049131_0_2_6"/>
<dbReference type="PANTHER" id="PTHR10344:SF4">
    <property type="entry name" value="UMP-CMP KINASE 2, MITOCHONDRIAL"/>
    <property type="match status" value="1"/>
</dbReference>
<dbReference type="GO" id="GO:0006233">
    <property type="term" value="P:dTDP biosynthetic process"/>
    <property type="evidence" value="ECO:0007669"/>
    <property type="project" value="InterPro"/>
</dbReference>
<accession>R4YSB7</accession>
<evidence type="ECO:0000256" key="9">
    <source>
        <dbReference type="ARBA" id="ARBA00029962"/>
    </source>
</evidence>
<dbReference type="GO" id="GO:0006227">
    <property type="term" value="P:dUDP biosynthetic process"/>
    <property type="evidence" value="ECO:0007669"/>
    <property type="project" value="TreeGrafter"/>
</dbReference>
<dbReference type="Pfam" id="PF02223">
    <property type="entry name" value="Thymidylate_kin"/>
    <property type="match status" value="1"/>
</dbReference>
<keyword evidence="5 12" id="KW-0545">Nucleotide biosynthesis</keyword>
<evidence type="ECO:0000256" key="10">
    <source>
        <dbReference type="ARBA" id="ARBA00048743"/>
    </source>
</evidence>
<dbReference type="OrthoDB" id="9774907at2"/>
<dbReference type="PROSITE" id="PS01331">
    <property type="entry name" value="THYMIDYLATE_KINASE"/>
    <property type="match status" value="1"/>
</dbReference>
<dbReference type="GO" id="GO:0006235">
    <property type="term" value="P:dTTP biosynthetic process"/>
    <property type="evidence" value="ECO:0007669"/>
    <property type="project" value="UniProtKB-UniRule"/>
</dbReference>
<dbReference type="GO" id="GO:0005829">
    <property type="term" value="C:cytosol"/>
    <property type="evidence" value="ECO:0007669"/>
    <property type="project" value="TreeGrafter"/>
</dbReference>
<dbReference type="Proteomes" id="UP000032749">
    <property type="component" value="Chromosome"/>
</dbReference>
<dbReference type="AlphaFoldDB" id="R4YSB7"/>
<dbReference type="PATRIC" id="fig|698738.3.peg.2066"/>
<dbReference type="FunFam" id="3.40.50.300:FF:000225">
    <property type="entry name" value="Thymidylate kinase"/>
    <property type="match status" value="1"/>
</dbReference>
<keyword evidence="7 12" id="KW-0418">Kinase</keyword>
<dbReference type="PANTHER" id="PTHR10344">
    <property type="entry name" value="THYMIDYLATE KINASE"/>
    <property type="match status" value="1"/>
</dbReference>
<dbReference type="CDD" id="cd01672">
    <property type="entry name" value="TMPK"/>
    <property type="match status" value="1"/>
</dbReference>
<dbReference type="SUPFAM" id="SSF52540">
    <property type="entry name" value="P-loop containing nucleoside triphosphate hydrolases"/>
    <property type="match status" value="1"/>
</dbReference>
<evidence type="ECO:0000313" key="15">
    <source>
        <dbReference type="Proteomes" id="UP000032749"/>
    </source>
</evidence>
<keyword evidence="8 12" id="KW-0067">ATP-binding</keyword>
<dbReference type="InterPro" id="IPR018094">
    <property type="entry name" value="Thymidylate_kinase"/>
</dbReference>
<keyword evidence="6 12" id="KW-0547">Nucleotide-binding</keyword>
<dbReference type="InterPro" id="IPR018095">
    <property type="entry name" value="Thymidylate_kin_CS"/>
</dbReference>
<evidence type="ECO:0000256" key="11">
    <source>
        <dbReference type="ARBA" id="ARBA00057735"/>
    </source>
</evidence>
<feature type="binding site" evidence="12">
    <location>
        <begin position="16"/>
        <end position="23"/>
    </location>
    <ligand>
        <name>ATP</name>
        <dbReference type="ChEBI" id="CHEBI:30616"/>
    </ligand>
</feature>
<evidence type="ECO:0000256" key="8">
    <source>
        <dbReference type="ARBA" id="ARBA00022840"/>
    </source>
</evidence>
<evidence type="ECO:0000256" key="2">
    <source>
        <dbReference type="ARBA" id="ARBA00012980"/>
    </source>
</evidence>
<protein>
    <recommendedName>
        <fullName evidence="3 12">Thymidylate kinase</fullName>
        <ecNumber evidence="2 12">2.7.4.9</ecNumber>
    </recommendedName>
    <alternativeName>
        <fullName evidence="9 12">dTMP kinase</fullName>
    </alternativeName>
</protein>
<feature type="domain" description="Thymidylate kinase-like" evidence="13">
    <location>
        <begin position="14"/>
        <end position="201"/>
    </location>
</feature>
<evidence type="ECO:0000256" key="5">
    <source>
        <dbReference type="ARBA" id="ARBA00022727"/>
    </source>
</evidence>
<evidence type="ECO:0000259" key="13">
    <source>
        <dbReference type="Pfam" id="PF02223"/>
    </source>
</evidence>
<comment type="similarity">
    <text evidence="1 12">Belongs to the thymidylate kinase family.</text>
</comment>
<evidence type="ECO:0000256" key="6">
    <source>
        <dbReference type="ARBA" id="ARBA00022741"/>
    </source>
</evidence>
<dbReference type="GO" id="GO:0005524">
    <property type="term" value="F:ATP binding"/>
    <property type="evidence" value="ECO:0007669"/>
    <property type="project" value="UniProtKB-UniRule"/>
</dbReference>
<evidence type="ECO:0000256" key="12">
    <source>
        <dbReference type="HAMAP-Rule" id="MF_00165"/>
    </source>
</evidence>
<name>R4YSB7_OLEAN</name>
<gene>
    <name evidence="12 14" type="primary">tmk</name>
    <name evidence="14" type="ORF">OLEAN_C19970</name>
</gene>
<dbReference type="InterPro" id="IPR039430">
    <property type="entry name" value="Thymidylate_kin-like_dom"/>
</dbReference>
<dbReference type="EC" id="2.7.4.9" evidence="2 12"/>
<evidence type="ECO:0000256" key="3">
    <source>
        <dbReference type="ARBA" id="ARBA00017144"/>
    </source>
</evidence>
<evidence type="ECO:0000313" key="14">
    <source>
        <dbReference type="EMBL" id="CCK76173.1"/>
    </source>
</evidence>
<dbReference type="STRING" id="698738.OLEAN_C19970"/>
<dbReference type="GO" id="GO:0004798">
    <property type="term" value="F:dTMP kinase activity"/>
    <property type="evidence" value="ECO:0007669"/>
    <property type="project" value="UniProtKB-UniRule"/>
</dbReference>
<keyword evidence="15" id="KW-1185">Reference proteome</keyword>
<evidence type="ECO:0000256" key="1">
    <source>
        <dbReference type="ARBA" id="ARBA00009776"/>
    </source>
</evidence>
<dbReference type="InterPro" id="IPR027417">
    <property type="entry name" value="P-loop_NTPase"/>
</dbReference>
<comment type="function">
    <text evidence="11 12">Phosphorylation of dTMP to form dTDP in both de novo and salvage pathways of dTTP synthesis.</text>
</comment>
<comment type="catalytic activity">
    <reaction evidence="10 12">
        <text>dTMP + ATP = dTDP + ADP</text>
        <dbReference type="Rhea" id="RHEA:13517"/>
        <dbReference type="ChEBI" id="CHEBI:30616"/>
        <dbReference type="ChEBI" id="CHEBI:58369"/>
        <dbReference type="ChEBI" id="CHEBI:63528"/>
        <dbReference type="ChEBI" id="CHEBI:456216"/>
        <dbReference type="EC" id="2.7.4.9"/>
    </reaction>
</comment>